<comment type="subcellular location">
    <subcellularLocation>
        <location evidence="2">Cell membrane</location>
    </subcellularLocation>
</comment>
<evidence type="ECO:0000313" key="15">
    <source>
        <dbReference type="Proteomes" id="UP000198785"/>
    </source>
</evidence>
<dbReference type="PROSITE" id="PS50109">
    <property type="entry name" value="HIS_KIN"/>
    <property type="match status" value="1"/>
</dbReference>
<feature type="transmembrane region" description="Helical" evidence="12">
    <location>
        <begin position="31"/>
        <end position="51"/>
    </location>
</feature>
<organism evidence="14 15">
    <name type="scientific">Sphingobacterium wenxiniae</name>
    <dbReference type="NCBI Taxonomy" id="683125"/>
    <lineage>
        <taxon>Bacteria</taxon>
        <taxon>Pseudomonadati</taxon>
        <taxon>Bacteroidota</taxon>
        <taxon>Sphingobacteriia</taxon>
        <taxon>Sphingobacteriales</taxon>
        <taxon>Sphingobacteriaceae</taxon>
        <taxon>Sphingobacterium</taxon>
    </lineage>
</organism>
<dbReference type="RefSeq" id="WP_093366427.1">
    <property type="nucleotide sequence ID" value="NZ_FOZZ01000009.1"/>
</dbReference>
<reference evidence="14 15" key="1">
    <citation type="submission" date="2016-10" db="EMBL/GenBank/DDBJ databases">
        <authorList>
            <person name="de Groot N.N."/>
        </authorList>
    </citation>
    <scope>NUCLEOTIDE SEQUENCE [LARGE SCALE GENOMIC DNA]</scope>
    <source>
        <strain evidence="14 15">DSM 22789</strain>
    </source>
</reference>
<dbReference type="InterPro" id="IPR004358">
    <property type="entry name" value="Sig_transdc_His_kin-like_C"/>
</dbReference>
<evidence type="ECO:0000256" key="3">
    <source>
        <dbReference type="ARBA" id="ARBA00012438"/>
    </source>
</evidence>
<dbReference type="InterPro" id="IPR003661">
    <property type="entry name" value="HisK_dim/P_dom"/>
</dbReference>
<dbReference type="Gene3D" id="1.10.287.130">
    <property type="match status" value="1"/>
</dbReference>
<keyword evidence="10" id="KW-0902">Two-component regulatory system</keyword>
<protein>
    <recommendedName>
        <fullName evidence="3">histidine kinase</fullName>
        <ecNumber evidence="3">2.7.13.3</ecNumber>
    </recommendedName>
</protein>
<evidence type="ECO:0000256" key="2">
    <source>
        <dbReference type="ARBA" id="ARBA00004236"/>
    </source>
</evidence>
<dbReference type="AlphaFoldDB" id="A0A1I6UIK8"/>
<evidence type="ECO:0000256" key="5">
    <source>
        <dbReference type="ARBA" id="ARBA00022553"/>
    </source>
</evidence>
<proteinExistence type="predicted"/>
<evidence type="ECO:0000256" key="6">
    <source>
        <dbReference type="ARBA" id="ARBA00022679"/>
    </source>
</evidence>
<evidence type="ECO:0000313" key="14">
    <source>
        <dbReference type="EMBL" id="SFT01194.1"/>
    </source>
</evidence>
<dbReference type="SUPFAM" id="SSF47384">
    <property type="entry name" value="Homodimeric domain of signal transducing histidine kinase"/>
    <property type="match status" value="1"/>
</dbReference>
<feature type="domain" description="Histidine kinase" evidence="13">
    <location>
        <begin position="122"/>
        <end position="342"/>
    </location>
</feature>
<name>A0A1I6UIK8_9SPHI</name>
<accession>A0A1I6UIK8</accession>
<dbReference type="GO" id="GO:0005524">
    <property type="term" value="F:ATP binding"/>
    <property type="evidence" value="ECO:0007669"/>
    <property type="project" value="UniProtKB-KW"/>
</dbReference>
<dbReference type="CDD" id="cd00082">
    <property type="entry name" value="HisKA"/>
    <property type="match status" value="1"/>
</dbReference>
<dbReference type="STRING" id="683125.SAMN05660206_10916"/>
<dbReference type="EMBL" id="FOZZ01000009">
    <property type="protein sequence ID" value="SFT01194.1"/>
    <property type="molecule type" value="Genomic_DNA"/>
</dbReference>
<evidence type="ECO:0000256" key="12">
    <source>
        <dbReference type="SAM" id="Phobius"/>
    </source>
</evidence>
<dbReference type="FunFam" id="3.30.565.10:FF:000023">
    <property type="entry name" value="PAS domain-containing sensor histidine kinase"/>
    <property type="match status" value="1"/>
</dbReference>
<dbReference type="GO" id="GO:0016036">
    <property type="term" value="P:cellular response to phosphate starvation"/>
    <property type="evidence" value="ECO:0007669"/>
    <property type="project" value="TreeGrafter"/>
</dbReference>
<evidence type="ECO:0000256" key="7">
    <source>
        <dbReference type="ARBA" id="ARBA00022741"/>
    </source>
</evidence>
<keyword evidence="11 12" id="KW-0472">Membrane</keyword>
<dbReference type="OrthoDB" id="9813151at2"/>
<evidence type="ECO:0000256" key="4">
    <source>
        <dbReference type="ARBA" id="ARBA00022475"/>
    </source>
</evidence>
<dbReference type="InterPro" id="IPR003594">
    <property type="entry name" value="HATPase_dom"/>
</dbReference>
<dbReference type="InterPro" id="IPR036890">
    <property type="entry name" value="HATPase_C_sf"/>
</dbReference>
<dbReference type="Pfam" id="PF02518">
    <property type="entry name" value="HATPase_c"/>
    <property type="match status" value="1"/>
</dbReference>
<keyword evidence="4" id="KW-1003">Cell membrane</keyword>
<dbReference type="SMART" id="SM00387">
    <property type="entry name" value="HATPase_c"/>
    <property type="match status" value="1"/>
</dbReference>
<evidence type="ECO:0000256" key="10">
    <source>
        <dbReference type="ARBA" id="ARBA00023012"/>
    </source>
</evidence>
<dbReference type="PANTHER" id="PTHR45453">
    <property type="entry name" value="PHOSPHATE REGULON SENSOR PROTEIN PHOR"/>
    <property type="match status" value="1"/>
</dbReference>
<keyword evidence="15" id="KW-1185">Reference proteome</keyword>
<dbReference type="SUPFAM" id="SSF55874">
    <property type="entry name" value="ATPase domain of HSP90 chaperone/DNA topoisomerase II/histidine kinase"/>
    <property type="match status" value="1"/>
</dbReference>
<dbReference type="CDD" id="cd00075">
    <property type="entry name" value="HATPase"/>
    <property type="match status" value="1"/>
</dbReference>
<dbReference type="GO" id="GO:0004721">
    <property type="term" value="F:phosphoprotein phosphatase activity"/>
    <property type="evidence" value="ECO:0007669"/>
    <property type="project" value="TreeGrafter"/>
</dbReference>
<dbReference type="Gene3D" id="3.30.565.10">
    <property type="entry name" value="Histidine kinase-like ATPase, C-terminal domain"/>
    <property type="match status" value="1"/>
</dbReference>
<dbReference type="PANTHER" id="PTHR45453:SF1">
    <property type="entry name" value="PHOSPHATE REGULON SENSOR PROTEIN PHOR"/>
    <property type="match status" value="1"/>
</dbReference>
<evidence type="ECO:0000256" key="8">
    <source>
        <dbReference type="ARBA" id="ARBA00022777"/>
    </source>
</evidence>
<dbReference type="InterPro" id="IPR050351">
    <property type="entry name" value="BphY/WalK/GraS-like"/>
</dbReference>
<evidence type="ECO:0000256" key="1">
    <source>
        <dbReference type="ARBA" id="ARBA00000085"/>
    </source>
</evidence>
<dbReference type="GO" id="GO:0000155">
    <property type="term" value="F:phosphorelay sensor kinase activity"/>
    <property type="evidence" value="ECO:0007669"/>
    <property type="project" value="InterPro"/>
</dbReference>
<keyword evidence="5" id="KW-0597">Phosphoprotein</keyword>
<dbReference type="GO" id="GO:0005886">
    <property type="term" value="C:plasma membrane"/>
    <property type="evidence" value="ECO:0007669"/>
    <property type="project" value="UniProtKB-SubCell"/>
</dbReference>
<evidence type="ECO:0000259" key="13">
    <source>
        <dbReference type="PROSITE" id="PS50109"/>
    </source>
</evidence>
<keyword evidence="7" id="KW-0547">Nucleotide-binding</keyword>
<dbReference type="EC" id="2.7.13.3" evidence="3"/>
<keyword evidence="6" id="KW-0808">Transferase</keyword>
<evidence type="ECO:0000256" key="9">
    <source>
        <dbReference type="ARBA" id="ARBA00022840"/>
    </source>
</evidence>
<keyword evidence="12" id="KW-0812">Transmembrane</keyword>
<dbReference type="Pfam" id="PF00512">
    <property type="entry name" value="HisKA"/>
    <property type="match status" value="1"/>
</dbReference>
<dbReference type="SMART" id="SM00388">
    <property type="entry name" value="HisKA"/>
    <property type="match status" value="1"/>
</dbReference>
<keyword evidence="9" id="KW-0067">ATP-binding</keyword>
<comment type="catalytic activity">
    <reaction evidence="1">
        <text>ATP + protein L-histidine = ADP + protein N-phospho-L-histidine.</text>
        <dbReference type="EC" id="2.7.13.3"/>
    </reaction>
</comment>
<dbReference type="PRINTS" id="PR00344">
    <property type="entry name" value="BCTRLSENSOR"/>
</dbReference>
<dbReference type="InterPro" id="IPR036097">
    <property type="entry name" value="HisK_dim/P_sf"/>
</dbReference>
<sequence length="347" mass="39694">MNFKFFVFLIATGIGLLISLTDYIHRQDLGIAILLLVSISLVTFLFLLNLFERFIYKRIRNIYKLIHNLKLGKDLKAALGEQIVDDPVTDAEREVRIWASQKASEIEKLQEQAKFRKEFLSNISHEFKTPLFATQGYIETLQDGMIDDEPEMAKNFLEKASRNLDRLSYLIQDLDEITKLETGIIALNIEKFDINTLIMECIEDLEDKAARNNIKIKFEKKANVPHIVKADRKRIQQVLINLIDNSIKYGKRGGVTKIAIYQIFEQLLVEVTDNGVGIEEKNLPRVFERFYRTDSSRSREIGGSGLGLAIVKHIVEAHEQNVNVRSTEGIGTTFGFTVKLAKADKMI</sequence>
<keyword evidence="12" id="KW-1133">Transmembrane helix</keyword>
<gene>
    <name evidence="14" type="ORF">SAMN05660206_10916</name>
</gene>
<dbReference type="Proteomes" id="UP000198785">
    <property type="component" value="Unassembled WGS sequence"/>
</dbReference>
<dbReference type="InterPro" id="IPR005467">
    <property type="entry name" value="His_kinase_dom"/>
</dbReference>
<keyword evidence="8 14" id="KW-0418">Kinase</keyword>
<evidence type="ECO:0000256" key="11">
    <source>
        <dbReference type="ARBA" id="ARBA00023136"/>
    </source>
</evidence>